<dbReference type="RefSeq" id="WP_003330954.1">
    <property type="nucleotide sequence ID" value="NZ_AJLR01000046.1"/>
</dbReference>
<dbReference type="PATRIC" id="fig|1131731.3.peg.1763"/>
<organism evidence="4 5">
    <name type="scientific">Schinkia azotoformans LMG 9581</name>
    <dbReference type="NCBI Taxonomy" id="1131731"/>
    <lineage>
        <taxon>Bacteria</taxon>
        <taxon>Bacillati</taxon>
        <taxon>Bacillota</taxon>
        <taxon>Bacilli</taxon>
        <taxon>Bacillales</taxon>
        <taxon>Bacillaceae</taxon>
        <taxon>Calidifontibacillus/Schinkia group</taxon>
        <taxon>Schinkia</taxon>
    </lineage>
</organism>
<dbReference type="InterPro" id="IPR052399">
    <property type="entry name" value="Phage_Baseplate_Assmbl_Protein"/>
</dbReference>
<evidence type="ECO:0000313" key="5">
    <source>
        <dbReference type="Proteomes" id="UP000006315"/>
    </source>
</evidence>
<protein>
    <submittedName>
        <fullName evidence="4">Baseplate J family protein</fullName>
    </submittedName>
</protein>
<accession>K6DGV7</accession>
<gene>
    <name evidence="4" type="ORF">BAZO_08441</name>
</gene>
<feature type="domain" description="Baseplate J-like central" evidence="2">
    <location>
        <begin position="183"/>
        <end position="252"/>
    </location>
</feature>
<reference evidence="4 5" key="1">
    <citation type="journal article" date="2012" name="Front. Microbiol.">
        <title>Redundancy and modularity in membrane-associated dissimilatory nitrate reduction in Bacillus.</title>
        <authorList>
            <person name="Heylen K."/>
            <person name="Keltjens J."/>
        </authorList>
    </citation>
    <scope>NUCLEOTIDE SEQUENCE [LARGE SCALE GENOMIC DNA]</scope>
    <source>
        <strain evidence="4 5">LMG 9581</strain>
    </source>
</reference>
<proteinExistence type="inferred from homology"/>
<dbReference type="InterPro" id="IPR058531">
    <property type="entry name" value="Baseplate_J_M"/>
</dbReference>
<dbReference type="InterPro" id="IPR058530">
    <property type="entry name" value="Baseplate_J-like_C"/>
</dbReference>
<evidence type="ECO:0000259" key="3">
    <source>
        <dbReference type="Pfam" id="PF26079"/>
    </source>
</evidence>
<dbReference type="AlphaFoldDB" id="K6DGV7"/>
<evidence type="ECO:0000313" key="4">
    <source>
        <dbReference type="EMBL" id="EKN67504.1"/>
    </source>
</evidence>
<sequence>MFEQKTFENILQGMLDRVPNDVDKREGSIIYDALAPAAMEIAQTYADIDLLLRLMFADTADGEFLEKRVAEHGIYRKQASTALRKGVFVDTNSLPLDVPLGSRFRLNNIVYVVESKITSGEFALRAETSGAVGNIDFGLLLPIEQINGLGTATLIDVMTPGEDVETDNSLRNRFLELVRLPITSGNVYHYKKWAKEVAGVGEAKITPIWDGPGTVKIVIVNSEKRAASSELVTDVYNYIEENRPIGATVTVISCREIPISISANITLANGYTIGQVKTAFERSAIQHFADLAFNETYVSFAKIGNLLLDTPGVGDYSDLKINSSQSNILLGEEEIPVLNSVSLGV</sequence>
<dbReference type="PANTHER" id="PTHR37829">
    <property type="entry name" value="PHAGE-LIKE ELEMENT PBSX PROTEIN XKDT"/>
    <property type="match status" value="1"/>
</dbReference>
<dbReference type="STRING" id="1131731.BAZO_08441"/>
<evidence type="ECO:0000256" key="1">
    <source>
        <dbReference type="ARBA" id="ARBA00038087"/>
    </source>
</evidence>
<dbReference type="Pfam" id="PF26078">
    <property type="entry name" value="Baseplate_J_M"/>
    <property type="match status" value="1"/>
</dbReference>
<keyword evidence="5" id="KW-1185">Reference proteome</keyword>
<comment type="caution">
    <text evidence="4">The sequence shown here is derived from an EMBL/GenBank/DDBJ whole genome shotgun (WGS) entry which is preliminary data.</text>
</comment>
<comment type="similarity">
    <text evidence="1">Belongs to the Mu gp47/PBSX XkdT family.</text>
</comment>
<name>K6DGV7_SCHAZ</name>
<dbReference type="Proteomes" id="UP000006315">
    <property type="component" value="Unassembled WGS sequence"/>
</dbReference>
<feature type="domain" description="Baseplate J-like C-terminal" evidence="3">
    <location>
        <begin position="259"/>
        <end position="343"/>
    </location>
</feature>
<dbReference type="EMBL" id="AJLR01000046">
    <property type="protein sequence ID" value="EKN67504.1"/>
    <property type="molecule type" value="Genomic_DNA"/>
</dbReference>
<dbReference type="Pfam" id="PF26079">
    <property type="entry name" value="Baseplate_J_C"/>
    <property type="match status" value="1"/>
</dbReference>
<dbReference type="PANTHER" id="PTHR37829:SF3">
    <property type="entry name" value="PROTEIN JAYE-RELATED"/>
    <property type="match status" value="1"/>
</dbReference>
<evidence type="ECO:0000259" key="2">
    <source>
        <dbReference type="Pfam" id="PF26078"/>
    </source>
</evidence>